<proteinExistence type="predicted"/>
<comment type="caution">
    <text evidence="1">The sequence shown here is derived from an EMBL/GenBank/DDBJ whole genome shotgun (WGS) entry which is preliminary data.</text>
</comment>
<gene>
    <name evidence="1" type="ORF">FL622_05750</name>
</gene>
<reference evidence="1 2" key="1">
    <citation type="submission" date="2019-07" db="EMBL/GenBank/DDBJ databases">
        <title>Insights of Desulfuromonas acetexigens electromicrobiology.</title>
        <authorList>
            <person name="Katuri K."/>
            <person name="Sapireddy V."/>
            <person name="Shaw D.R."/>
            <person name="Saikaly P."/>
        </authorList>
    </citation>
    <scope>NUCLEOTIDE SEQUENCE [LARGE SCALE GENOMIC DNA]</scope>
    <source>
        <strain evidence="1 2">2873</strain>
    </source>
</reference>
<protein>
    <recommendedName>
        <fullName evidence="3">Type II toxin-antitoxin system RelE/ParE family toxin</fullName>
    </recommendedName>
</protein>
<sequence length="98" mass="10944">MKIEIRPAFDEAVMAAEVPVRKAAAKMLVLLQSLDLPDLWKHPGLNFEKLHGMIEPTTGRQLYSLRVTGSSRAIACLLNGPTLVLVSLHVQHDKAYRR</sequence>
<organism evidence="1 2">
    <name type="scientific">Trichloromonas acetexigens</name>
    <dbReference type="NCBI Taxonomy" id="38815"/>
    <lineage>
        <taxon>Bacteria</taxon>
        <taxon>Pseudomonadati</taxon>
        <taxon>Thermodesulfobacteriota</taxon>
        <taxon>Desulfuromonadia</taxon>
        <taxon>Desulfuromonadales</taxon>
        <taxon>Trichloromonadaceae</taxon>
        <taxon>Trichloromonas</taxon>
    </lineage>
</organism>
<accession>A0A550JHK1</accession>
<evidence type="ECO:0000313" key="2">
    <source>
        <dbReference type="Proteomes" id="UP000317155"/>
    </source>
</evidence>
<dbReference type="OrthoDB" id="5405659at2"/>
<dbReference type="RefSeq" id="WP_092056911.1">
    <property type="nucleotide sequence ID" value="NZ_FOJJ01000023.1"/>
</dbReference>
<keyword evidence="2" id="KW-1185">Reference proteome</keyword>
<evidence type="ECO:0000313" key="1">
    <source>
        <dbReference type="EMBL" id="TRO82688.1"/>
    </source>
</evidence>
<dbReference type="Proteomes" id="UP000317155">
    <property type="component" value="Unassembled WGS sequence"/>
</dbReference>
<dbReference type="EMBL" id="VJVV01000003">
    <property type="protein sequence ID" value="TRO82688.1"/>
    <property type="molecule type" value="Genomic_DNA"/>
</dbReference>
<name>A0A550JHK1_9BACT</name>
<dbReference type="AlphaFoldDB" id="A0A550JHK1"/>
<evidence type="ECO:0008006" key="3">
    <source>
        <dbReference type="Google" id="ProtNLM"/>
    </source>
</evidence>